<reference evidence="3 4" key="1">
    <citation type="submission" date="2024-04" db="EMBL/GenBank/DDBJ databases">
        <title>Tritrichomonas musculus Genome.</title>
        <authorList>
            <person name="Alves-Ferreira E."/>
            <person name="Grigg M."/>
            <person name="Lorenzi H."/>
            <person name="Galac M."/>
        </authorList>
    </citation>
    <scope>NUCLEOTIDE SEQUENCE [LARGE SCALE GENOMIC DNA]</scope>
    <source>
        <strain evidence="3 4">EAF2021</strain>
    </source>
</reference>
<evidence type="ECO:0000313" key="3">
    <source>
        <dbReference type="EMBL" id="KAK8840895.1"/>
    </source>
</evidence>
<feature type="compositionally biased region" description="Low complexity" evidence="1">
    <location>
        <begin position="56"/>
        <end position="79"/>
    </location>
</feature>
<sequence>MFGQTTFGHINSNPYNENRGQDLAQPLNQQNTMFNFQFQNQINFDQYMVPQQYNSQPQIPQFIQQQHPQQQQQQHNQNNDNKTPDFIMYLQQSEQYRENSITKSSKNTYD</sequence>
<dbReference type="EMBL" id="JAPFFF010000043">
    <property type="protein sequence ID" value="KAK8840895.1"/>
    <property type="molecule type" value="Genomic_DNA"/>
</dbReference>
<gene>
    <name evidence="3" type="ORF">M9Y10_027726</name>
    <name evidence="2" type="ORF">M9Y10_031714</name>
</gene>
<accession>A0ABR2H3V1</accession>
<dbReference type="Proteomes" id="UP001470230">
    <property type="component" value="Unassembled WGS sequence"/>
</dbReference>
<protein>
    <submittedName>
        <fullName evidence="3">Uncharacterized protein</fullName>
    </submittedName>
</protein>
<keyword evidence="4" id="KW-1185">Reference proteome</keyword>
<feature type="region of interest" description="Disordered" evidence="1">
    <location>
        <begin position="1"/>
        <end position="23"/>
    </location>
</feature>
<feature type="region of interest" description="Disordered" evidence="1">
    <location>
        <begin position="49"/>
        <end position="110"/>
    </location>
</feature>
<name>A0ABR2H3V1_9EUKA</name>
<evidence type="ECO:0000313" key="2">
    <source>
        <dbReference type="EMBL" id="KAK8834301.1"/>
    </source>
</evidence>
<evidence type="ECO:0000256" key="1">
    <source>
        <dbReference type="SAM" id="MobiDB-lite"/>
    </source>
</evidence>
<evidence type="ECO:0000313" key="4">
    <source>
        <dbReference type="Proteomes" id="UP001470230"/>
    </source>
</evidence>
<feature type="compositionally biased region" description="Polar residues" evidence="1">
    <location>
        <begin position="1"/>
        <end position="18"/>
    </location>
</feature>
<proteinExistence type="predicted"/>
<organism evidence="3 4">
    <name type="scientific">Tritrichomonas musculus</name>
    <dbReference type="NCBI Taxonomy" id="1915356"/>
    <lineage>
        <taxon>Eukaryota</taxon>
        <taxon>Metamonada</taxon>
        <taxon>Parabasalia</taxon>
        <taxon>Tritrichomonadida</taxon>
        <taxon>Tritrichomonadidae</taxon>
        <taxon>Tritrichomonas</taxon>
    </lineage>
</organism>
<feature type="compositionally biased region" description="Polar residues" evidence="1">
    <location>
        <begin position="90"/>
        <end position="110"/>
    </location>
</feature>
<dbReference type="EMBL" id="JAPFFF010000435">
    <property type="protein sequence ID" value="KAK8834301.1"/>
    <property type="molecule type" value="Genomic_DNA"/>
</dbReference>
<comment type="caution">
    <text evidence="3">The sequence shown here is derived from an EMBL/GenBank/DDBJ whole genome shotgun (WGS) entry which is preliminary data.</text>
</comment>